<keyword evidence="10" id="KW-1185">Reference proteome</keyword>
<dbReference type="RefSeq" id="WP_211631896.1">
    <property type="nucleotide sequence ID" value="NZ_CP073100.1"/>
</dbReference>
<dbReference type="Gene3D" id="2.160.20.10">
    <property type="entry name" value="Single-stranded right-handed beta-helix, Pectin lyase-like"/>
    <property type="match status" value="2"/>
</dbReference>
<evidence type="ECO:0000256" key="6">
    <source>
        <dbReference type="ARBA" id="ARBA00023295"/>
    </source>
</evidence>
<accession>A0A975J0H1</accession>
<gene>
    <name evidence="9" type="ORF">KBB96_02435</name>
</gene>
<evidence type="ECO:0000256" key="2">
    <source>
        <dbReference type="ARBA" id="ARBA00001271"/>
    </source>
</evidence>
<comment type="catalytic activity">
    <reaction evidence="1">
        <text>Hydrolysis of terminal, non-reducing alpha-D-galactose residues in alpha-D-galactosides, including galactose oligosaccharides, galactomannans and galactolipids.</text>
        <dbReference type="EC" id="3.2.1.22"/>
    </reaction>
</comment>
<name>A0A975J0H1_9BACT</name>
<keyword evidence="3 7" id="KW-0732">Signal</keyword>
<keyword evidence="6" id="KW-0326">Glycosidase</keyword>
<evidence type="ECO:0000256" key="3">
    <source>
        <dbReference type="ARBA" id="ARBA00022729"/>
    </source>
</evidence>
<feature type="signal peptide" evidence="7">
    <location>
        <begin position="1"/>
        <end position="18"/>
    </location>
</feature>
<dbReference type="KEGG" id="lamb:KBB96_02435"/>
<dbReference type="AlphaFoldDB" id="A0A975J0H1"/>
<dbReference type="InterPro" id="IPR056441">
    <property type="entry name" value="Beta-barrel_GLAA-B_II"/>
</dbReference>
<keyword evidence="4" id="KW-0677">Repeat</keyword>
<comment type="catalytic activity">
    <reaction evidence="2">
        <text>Hydrolysis of terminal, non-reducing branched (1-&gt;3)-alpha-D-galactosidic residues, producing free D-galactose.</text>
        <dbReference type="EC" id="3.2.1.n1"/>
    </reaction>
</comment>
<dbReference type="SUPFAM" id="SSF51126">
    <property type="entry name" value="Pectin lyase-like"/>
    <property type="match status" value="1"/>
</dbReference>
<sequence>MIRSIALFTSLSTLSSIAAVPVTDDDMVMATQSYGELRRDASVDGKPLVLAGKTYSSGLGSHATSEIPVSVPEGTSRFTGAVGVDDAAGVGKGSVKFRILSGNAVLWESPRMKAGDAPAAFDIPVSSALHRKLYLQADDLEDRDFDHADWVDLAWVTGEGIAAKKAEVLDGAAFGLKPGVQDDQTAAMRKAVQALREAPGSTLKLAKGEYHFHATGALQRHFHISNHEQPEWHPVSIPLVDLQGATLDGQGSTFIFHGDLQPMLIQDSVKVTVKGIGIDYSIPHHSQGVITKVEGDAYELDVDQKKFPHEIRSGWFFFTGEGWGRADAGIGIIFDGKTRNIVAGTSDYTYKGPLTELSPGHYRIAKNIGKDGIKAGDVITFRQNIWVSRPHPAVTLYRAKDTTLDHVAIHSSQGMGVLAQRSENIRLTGGGVFPRKETGRYFSTNADATHFSNCKGEVIAENGLYEGMMDDAINVHATCLRIEEKVDARTLRCKFIHNQAFGFETFLPGETLQFIQAKWLTPRDPRKVVSVRRTGEDSLIITLDSDVPADLGKGDAVENVDWFPAVVFRGNLVHKNRARGSLFTTPKPVLVENNRFEDIAGSAILLAGDANGWYESGACHDVVIRKNIFKDNLTSRFQFTEGLISCYPELPDLKGQTEYYHRNVKIEDNTFETFDVPLLFAISTQGITFRGNKVAYNDKFPSWKKAPFILNRCDQVDISNNTVTRGGKPVKWSATDVKTNLCPPDAVKVK</sequence>
<dbReference type="Pfam" id="PF23763">
    <property type="entry name" value="Beta-barrel_GLAA-B_I"/>
    <property type="match status" value="1"/>
</dbReference>
<dbReference type="InterPro" id="IPR013222">
    <property type="entry name" value="Glyco_hyd_98_carb-bd"/>
</dbReference>
<organism evidence="9 10">
    <name type="scientific">Luteolibacter ambystomatis</name>
    <dbReference type="NCBI Taxonomy" id="2824561"/>
    <lineage>
        <taxon>Bacteria</taxon>
        <taxon>Pseudomonadati</taxon>
        <taxon>Verrucomicrobiota</taxon>
        <taxon>Verrucomicrobiia</taxon>
        <taxon>Verrucomicrobiales</taxon>
        <taxon>Verrucomicrobiaceae</taxon>
        <taxon>Luteolibacter</taxon>
    </lineage>
</organism>
<dbReference type="InterPro" id="IPR008979">
    <property type="entry name" value="Galactose-bd-like_sf"/>
</dbReference>
<evidence type="ECO:0000256" key="4">
    <source>
        <dbReference type="ARBA" id="ARBA00022737"/>
    </source>
</evidence>
<evidence type="ECO:0000313" key="10">
    <source>
        <dbReference type="Proteomes" id="UP000676169"/>
    </source>
</evidence>
<dbReference type="InterPro" id="IPR011050">
    <property type="entry name" value="Pectin_lyase_fold/virulence"/>
</dbReference>
<keyword evidence="5" id="KW-0378">Hydrolase</keyword>
<evidence type="ECO:0000256" key="5">
    <source>
        <dbReference type="ARBA" id="ARBA00022801"/>
    </source>
</evidence>
<evidence type="ECO:0000313" key="9">
    <source>
        <dbReference type="EMBL" id="QUE51756.1"/>
    </source>
</evidence>
<dbReference type="SUPFAM" id="SSF49785">
    <property type="entry name" value="Galactose-binding domain-like"/>
    <property type="match status" value="1"/>
</dbReference>
<dbReference type="EMBL" id="CP073100">
    <property type="protein sequence ID" value="QUE51756.1"/>
    <property type="molecule type" value="Genomic_DNA"/>
</dbReference>
<evidence type="ECO:0000256" key="7">
    <source>
        <dbReference type="SAM" id="SignalP"/>
    </source>
</evidence>
<evidence type="ECO:0000259" key="8">
    <source>
        <dbReference type="SMART" id="SM00776"/>
    </source>
</evidence>
<dbReference type="InterPro" id="IPR057275">
    <property type="entry name" value="Beta-barrel_GLAA-B_I"/>
</dbReference>
<dbReference type="GO" id="GO:0004557">
    <property type="term" value="F:alpha-galactosidase activity"/>
    <property type="evidence" value="ECO:0007669"/>
    <property type="project" value="UniProtKB-EC"/>
</dbReference>
<feature type="domain" description="Glycosyl hydrolase family 98 putative carbohydrate-binding module" evidence="8">
    <location>
        <begin position="16"/>
        <end position="157"/>
    </location>
</feature>
<dbReference type="Gene3D" id="2.60.120.1060">
    <property type="entry name" value="NPCBM/NEW2 domain"/>
    <property type="match status" value="1"/>
</dbReference>
<dbReference type="Pfam" id="PF23764">
    <property type="entry name" value="Beta-barrel_GLAA-B_II"/>
    <property type="match status" value="1"/>
</dbReference>
<reference evidence="9" key="1">
    <citation type="submission" date="2021-04" db="EMBL/GenBank/DDBJ databases">
        <title>Luteolibacter sp. 32A isolated from the skin of an Anderson's salamander (Ambystoma andersonii).</title>
        <authorList>
            <person name="Spergser J."/>
            <person name="Busse H.-J."/>
        </authorList>
    </citation>
    <scope>NUCLEOTIDE SEQUENCE</scope>
    <source>
        <strain evidence="9">32A</strain>
    </source>
</reference>
<feature type="chain" id="PRO_5036780625" evidence="7">
    <location>
        <begin position="19"/>
        <end position="750"/>
    </location>
</feature>
<dbReference type="InterPro" id="IPR038637">
    <property type="entry name" value="NPCBM_sf"/>
</dbReference>
<dbReference type="SMART" id="SM00776">
    <property type="entry name" value="NPCBM"/>
    <property type="match status" value="1"/>
</dbReference>
<dbReference type="Proteomes" id="UP000676169">
    <property type="component" value="Chromosome"/>
</dbReference>
<dbReference type="InterPro" id="IPR012334">
    <property type="entry name" value="Pectin_lyas_fold"/>
</dbReference>
<protein>
    <submittedName>
        <fullName evidence="9">NPCBM/NEW2 domain-containing protein</fullName>
    </submittedName>
</protein>
<dbReference type="Pfam" id="PF08305">
    <property type="entry name" value="NPCBM"/>
    <property type="match status" value="1"/>
</dbReference>
<evidence type="ECO:0000256" key="1">
    <source>
        <dbReference type="ARBA" id="ARBA00001255"/>
    </source>
</evidence>
<proteinExistence type="predicted"/>